<evidence type="ECO:0000256" key="2">
    <source>
        <dbReference type="ARBA" id="ARBA00022723"/>
    </source>
</evidence>
<evidence type="ECO:0000256" key="10">
    <source>
        <dbReference type="SAM" id="MobiDB-lite"/>
    </source>
</evidence>
<evidence type="ECO:0000256" key="5">
    <source>
        <dbReference type="ARBA" id="ARBA00023015"/>
    </source>
</evidence>
<dbReference type="InterPro" id="IPR044810">
    <property type="entry name" value="WRKY_plant"/>
</dbReference>
<dbReference type="Gene3D" id="2.20.25.80">
    <property type="entry name" value="WRKY domain"/>
    <property type="match status" value="2"/>
</dbReference>
<evidence type="ECO:0000256" key="9">
    <source>
        <dbReference type="ARBA" id="ARBA00061157"/>
    </source>
</evidence>
<dbReference type="PROSITE" id="PS50811">
    <property type="entry name" value="WRKY"/>
    <property type="match status" value="2"/>
</dbReference>
<keyword evidence="3" id="KW-0677">Repeat</keyword>
<evidence type="ECO:0000313" key="13">
    <source>
        <dbReference type="Proteomes" id="UP001190926"/>
    </source>
</evidence>
<dbReference type="GO" id="GO:0043565">
    <property type="term" value="F:sequence-specific DNA binding"/>
    <property type="evidence" value="ECO:0007669"/>
    <property type="project" value="InterPro"/>
</dbReference>
<feature type="region of interest" description="Disordered" evidence="10">
    <location>
        <begin position="81"/>
        <end position="112"/>
    </location>
</feature>
<feature type="domain" description="WRKY" evidence="11">
    <location>
        <begin position="395"/>
        <end position="460"/>
    </location>
</feature>
<evidence type="ECO:0000256" key="7">
    <source>
        <dbReference type="ARBA" id="ARBA00023163"/>
    </source>
</evidence>
<dbReference type="PANTHER" id="PTHR31221:SF141">
    <property type="entry name" value="WRKY PROTEIN"/>
    <property type="match status" value="1"/>
</dbReference>
<evidence type="ECO:0000256" key="3">
    <source>
        <dbReference type="ARBA" id="ARBA00022737"/>
    </source>
</evidence>
<keyword evidence="13" id="KW-1185">Reference proteome</keyword>
<dbReference type="GO" id="GO:0003700">
    <property type="term" value="F:DNA-binding transcription factor activity"/>
    <property type="evidence" value="ECO:0007669"/>
    <property type="project" value="InterPro"/>
</dbReference>
<comment type="similarity">
    <text evidence="9">Belongs to the WRKY group I family.</text>
</comment>
<comment type="subcellular location">
    <subcellularLocation>
        <location evidence="1">Nucleus</location>
    </subcellularLocation>
</comment>
<feature type="compositionally biased region" description="Low complexity" evidence="10">
    <location>
        <begin position="188"/>
        <end position="198"/>
    </location>
</feature>
<keyword evidence="8" id="KW-0539">Nucleus</keyword>
<dbReference type="AlphaFoldDB" id="A0AAD4JAU0"/>
<dbReference type="Pfam" id="PF03106">
    <property type="entry name" value="WRKY"/>
    <property type="match status" value="2"/>
</dbReference>
<evidence type="ECO:0000256" key="6">
    <source>
        <dbReference type="ARBA" id="ARBA00023125"/>
    </source>
</evidence>
<evidence type="ECO:0000259" key="11">
    <source>
        <dbReference type="PROSITE" id="PS50811"/>
    </source>
</evidence>
<dbReference type="PANTHER" id="PTHR31221">
    <property type="entry name" value="WRKY TRANSCRIPTION FACTOR PROTEIN 1-RELATED"/>
    <property type="match status" value="1"/>
</dbReference>
<keyword evidence="4" id="KW-0862">Zinc</keyword>
<feature type="region of interest" description="Disordered" evidence="10">
    <location>
        <begin position="293"/>
        <end position="357"/>
    </location>
</feature>
<dbReference type="FunFam" id="2.20.25.80:FF:000006">
    <property type="entry name" value="WRKY transcription factor"/>
    <property type="match status" value="1"/>
</dbReference>
<dbReference type="InterPro" id="IPR003657">
    <property type="entry name" value="WRKY_dom"/>
</dbReference>
<dbReference type="InterPro" id="IPR036576">
    <property type="entry name" value="WRKY_dom_sf"/>
</dbReference>
<feature type="compositionally biased region" description="Basic and acidic residues" evidence="10">
    <location>
        <begin position="310"/>
        <end position="319"/>
    </location>
</feature>
<reference evidence="12 13" key="1">
    <citation type="journal article" date="2021" name="Nat. Commun.">
        <title>Incipient diploidization of the medicinal plant Perilla within 10,000 years.</title>
        <authorList>
            <person name="Zhang Y."/>
            <person name="Shen Q."/>
            <person name="Leng L."/>
            <person name="Zhang D."/>
            <person name="Chen S."/>
            <person name="Shi Y."/>
            <person name="Ning Z."/>
            <person name="Chen S."/>
        </authorList>
    </citation>
    <scope>NUCLEOTIDE SEQUENCE [LARGE SCALE GENOMIC DNA]</scope>
    <source>
        <strain evidence="13">cv. PC099</strain>
    </source>
</reference>
<keyword evidence="5" id="KW-0805">Transcription regulation</keyword>
<evidence type="ECO:0000256" key="1">
    <source>
        <dbReference type="ARBA" id="ARBA00004123"/>
    </source>
</evidence>
<feature type="compositionally biased region" description="Basic and acidic residues" evidence="10">
    <location>
        <begin position="86"/>
        <end position="108"/>
    </location>
</feature>
<dbReference type="GO" id="GO:0046872">
    <property type="term" value="F:metal ion binding"/>
    <property type="evidence" value="ECO:0007669"/>
    <property type="project" value="UniProtKB-KW"/>
</dbReference>
<sequence>MGETTVEDVAGAVAKTKPTIVVPPRGSMESLFTNGLSGIGFSPGPMTLVSSFFSDQGPFSFSQLLAGAIASPIAAATPGFLFGGDSGREESAGNSSEDGRTSESDGGYKRNRPMTLVVAPPQLQLESLSPLFMVPPGLSPSGMLNSPGFLSPLQSPFGMSHQQALAHVTAQAALSQSYMQMHAELQRSSSESLLNHSSPAPSETLTEQMNPAPTELESSKIDQSSEVSQSDRKATNVVGDKPASDGYNWRKYGQKHVKASECPRSYYKCTYLNCPVKKKVERAFDGRVSEIVYKGEHNHNPPQSNKRKKDASASDRTKTEASCADENVLQSQGAKQESYPSTNQNDENEGPVIVLDDKNDDEPLAKRRNMDNGQSVVVSSHQTITESKIVVQTRSEVDLLDDGYKWRKYGQKVVKGNPYPRSYYRCTYAGCNVRKHVERSSADPKAVITTYEGKHDHEIPAGRYSSSNHATSIANAQQLKMQKITAKGPSPSRETEFGSNVPITLQLKEEQIVA</sequence>
<accession>A0AAD4JAU0</accession>
<keyword evidence="7" id="KW-0804">Transcription</keyword>
<feature type="region of interest" description="Disordered" evidence="10">
    <location>
        <begin position="183"/>
        <end position="248"/>
    </location>
</feature>
<dbReference type="SMART" id="SM00774">
    <property type="entry name" value="WRKY"/>
    <property type="match status" value="2"/>
</dbReference>
<name>A0AAD4JAU0_PERFH</name>
<proteinExistence type="inferred from homology"/>
<dbReference type="Proteomes" id="UP001190926">
    <property type="component" value="Unassembled WGS sequence"/>
</dbReference>
<keyword evidence="6" id="KW-0238">DNA-binding</keyword>
<dbReference type="GO" id="GO:0005634">
    <property type="term" value="C:nucleus"/>
    <property type="evidence" value="ECO:0007669"/>
    <property type="project" value="UniProtKB-SubCell"/>
</dbReference>
<feature type="compositionally biased region" description="Polar residues" evidence="10">
    <location>
        <begin position="328"/>
        <end position="345"/>
    </location>
</feature>
<dbReference type="FunFam" id="2.20.25.80:FF:000003">
    <property type="entry name" value="WRKY transcription factor 57"/>
    <property type="match status" value="1"/>
</dbReference>
<evidence type="ECO:0000313" key="12">
    <source>
        <dbReference type="EMBL" id="KAH6830383.1"/>
    </source>
</evidence>
<comment type="caution">
    <text evidence="12">The sequence shown here is derived from an EMBL/GenBank/DDBJ whole genome shotgun (WGS) entry which is preliminary data.</text>
</comment>
<dbReference type="EMBL" id="SDAM02000099">
    <property type="protein sequence ID" value="KAH6830383.1"/>
    <property type="molecule type" value="Genomic_DNA"/>
</dbReference>
<feature type="domain" description="WRKY" evidence="11">
    <location>
        <begin position="244"/>
        <end position="302"/>
    </location>
</feature>
<evidence type="ECO:0000256" key="4">
    <source>
        <dbReference type="ARBA" id="ARBA00022833"/>
    </source>
</evidence>
<dbReference type="SUPFAM" id="SSF118290">
    <property type="entry name" value="WRKY DNA-binding domain"/>
    <property type="match status" value="2"/>
</dbReference>
<keyword evidence="2" id="KW-0479">Metal-binding</keyword>
<protein>
    <recommendedName>
        <fullName evidence="11">WRKY domain-containing protein</fullName>
    </recommendedName>
</protein>
<gene>
    <name evidence="12" type="ORF">C2S53_007549</name>
</gene>
<evidence type="ECO:0000256" key="8">
    <source>
        <dbReference type="ARBA" id="ARBA00023242"/>
    </source>
</evidence>
<feature type="compositionally biased region" description="Polar residues" evidence="10">
    <location>
        <begin position="199"/>
        <end position="211"/>
    </location>
</feature>
<organism evidence="12 13">
    <name type="scientific">Perilla frutescens var. hirtella</name>
    <name type="common">Perilla citriodora</name>
    <name type="synonym">Perilla setoyensis</name>
    <dbReference type="NCBI Taxonomy" id="608512"/>
    <lineage>
        <taxon>Eukaryota</taxon>
        <taxon>Viridiplantae</taxon>
        <taxon>Streptophyta</taxon>
        <taxon>Embryophyta</taxon>
        <taxon>Tracheophyta</taxon>
        <taxon>Spermatophyta</taxon>
        <taxon>Magnoliopsida</taxon>
        <taxon>eudicotyledons</taxon>
        <taxon>Gunneridae</taxon>
        <taxon>Pentapetalae</taxon>
        <taxon>asterids</taxon>
        <taxon>lamiids</taxon>
        <taxon>Lamiales</taxon>
        <taxon>Lamiaceae</taxon>
        <taxon>Nepetoideae</taxon>
        <taxon>Elsholtzieae</taxon>
        <taxon>Perilla</taxon>
    </lineage>
</organism>